<organism evidence="5 6">
    <name type="scientific">Saccharopolyspora shandongensis</name>
    <dbReference type="NCBI Taxonomy" id="418495"/>
    <lineage>
        <taxon>Bacteria</taxon>
        <taxon>Bacillati</taxon>
        <taxon>Actinomycetota</taxon>
        <taxon>Actinomycetes</taxon>
        <taxon>Pseudonocardiales</taxon>
        <taxon>Pseudonocardiaceae</taxon>
        <taxon>Saccharopolyspora</taxon>
    </lineage>
</organism>
<dbReference type="PROSITE" id="PS50995">
    <property type="entry name" value="HTH_MARR_2"/>
    <property type="match status" value="1"/>
</dbReference>
<evidence type="ECO:0000256" key="2">
    <source>
        <dbReference type="ARBA" id="ARBA00023125"/>
    </source>
</evidence>
<keyword evidence="2" id="KW-0238">DNA-binding</keyword>
<dbReference type="SMART" id="SM00347">
    <property type="entry name" value="HTH_MARR"/>
    <property type="match status" value="1"/>
</dbReference>
<dbReference type="Proteomes" id="UP000199529">
    <property type="component" value="Unassembled WGS sequence"/>
</dbReference>
<dbReference type="InterPro" id="IPR036388">
    <property type="entry name" value="WH-like_DNA-bd_sf"/>
</dbReference>
<dbReference type="EMBL" id="FNOK01000019">
    <property type="protein sequence ID" value="SDY07134.1"/>
    <property type="molecule type" value="Genomic_DNA"/>
</dbReference>
<gene>
    <name evidence="5" type="ORF">SAMN05216215_1019102</name>
</gene>
<dbReference type="InterPro" id="IPR000835">
    <property type="entry name" value="HTH_MarR-typ"/>
</dbReference>
<dbReference type="PANTHER" id="PTHR33164:SF99">
    <property type="entry name" value="MARR FAMILY REGULATORY PROTEIN"/>
    <property type="match status" value="1"/>
</dbReference>
<dbReference type="Gene3D" id="1.10.10.10">
    <property type="entry name" value="Winged helix-like DNA-binding domain superfamily/Winged helix DNA-binding domain"/>
    <property type="match status" value="1"/>
</dbReference>
<evidence type="ECO:0000313" key="5">
    <source>
        <dbReference type="EMBL" id="SDY07134.1"/>
    </source>
</evidence>
<dbReference type="GO" id="GO:0006950">
    <property type="term" value="P:response to stress"/>
    <property type="evidence" value="ECO:0007669"/>
    <property type="project" value="TreeGrafter"/>
</dbReference>
<dbReference type="AlphaFoldDB" id="A0A1H3GXA6"/>
<reference evidence="6" key="1">
    <citation type="submission" date="2016-10" db="EMBL/GenBank/DDBJ databases">
        <authorList>
            <person name="Varghese N."/>
            <person name="Submissions S."/>
        </authorList>
    </citation>
    <scope>NUCLEOTIDE SEQUENCE [LARGE SCALE GENOMIC DNA]</scope>
    <source>
        <strain evidence="6">CGMCC 4.3530</strain>
    </source>
</reference>
<evidence type="ECO:0000259" key="4">
    <source>
        <dbReference type="PROSITE" id="PS50995"/>
    </source>
</evidence>
<dbReference type="GO" id="GO:0003677">
    <property type="term" value="F:DNA binding"/>
    <property type="evidence" value="ECO:0007669"/>
    <property type="project" value="UniProtKB-KW"/>
</dbReference>
<dbReference type="Pfam" id="PF12802">
    <property type="entry name" value="MarR_2"/>
    <property type="match status" value="1"/>
</dbReference>
<proteinExistence type="predicted"/>
<keyword evidence="3" id="KW-0804">Transcription</keyword>
<feature type="domain" description="HTH marR-type" evidence="4">
    <location>
        <begin position="13"/>
        <end position="149"/>
    </location>
</feature>
<dbReference type="STRING" id="418495.SAMN05216215_1019102"/>
<protein>
    <submittedName>
        <fullName evidence="5">Transcriptional regulator, MarR family</fullName>
    </submittedName>
</protein>
<dbReference type="InterPro" id="IPR036390">
    <property type="entry name" value="WH_DNA-bd_sf"/>
</dbReference>
<name>A0A1H3GXA6_9PSEU</name>
<dbReference type="PROSITE" id="PS01117">
    <property type="entry name" value="HTH_MARR_1"/>
    <property type="match status" value="1"/>
</dbReference>
<dbReference type="GO" id="GO:0003700">
    <property type="term" value="F:DNA-binding transcription factor activity"/>
    <property type="evidence" value="ECO:0007669"/>
    <property type="project" value="InterPro"/>
</dbReference>
<evidence type="ECO:0000313" key="6">
    <source>
        <dbReference type="Proteomes" id="UP000199529"/>
    </source>
</evidence>
<sequence>MQRNRRVERMTSDPDLAALSARLLLALQRELFDALAERGFADLTPRHGAVLAYLDPAGVRASELAQLSGQHKQVIGTIVDELAELGYVERKPDPADRRAKLVVPTERGLAEQRTADRIIAAIERRHAEAITEPRYREFKESLRTITERA</sequence>
<dbReference type="InterPro" id="IPR039422">
    <property type="entry name" value="MarR/SlyA-like"/>
</dbReference>
<accession>A0A1H3GXA6</accession>
<dbReference type="PANTHER" id="PTHR33164">
    <property type="entry name" value="TRANSCRIPTIONAL REGULATOR, MARR FAMILY"/>
    <property type="match status" value="1"/>
</dbReference>
<dbReference type="SUPFAM" id="SSF46785">
    <property type="entry name" value="Winged helix' DNA-binding domain"/>
    <property type="match status" value="1"/>
</dbReference>
<keyword evidence="1" id="KW-0805">Transcription regulation</keyword>
<evidence type="ECO:0000256" key="1">
    <source>
        <dbReference type="ARBA" id="ARBA00023015"/>
    </source>
</evidence>
<dbReference type="InterPro" id="IPR023187">
    <property type="entry name" value="Tscrpt_reg_MarR-type_CS"/>
</dbReference>
<evidence type="ECO:0000256" key="3">
    <source>
        <dbReference type="ARBA" id="ARBA00023163"/>
    </source>
</evidence>
<keyword evidence="6" id="KW-1185">Reference proteome</keyword>
<dbReference type="RefSeq" id="WP_245761287.1">
    <property type="nucleotide sequence ID" value="NZ_FNOK01000019.1"/>
</dbReference>